<evidence type="ECO:0000256" key="3">
    <source>
        <dbReference type="SAM" id="Phobius"/>
    </source>
</evidence>
<dbReference type="Gene3D" id="3.30.70.270">
    <property type="match status" value="1"/>
</dbReference>
<proteinExistence type="predicted"/>
<dbReference type="SUPFAM" id="SSF46565">
    <property type="entry name" value="Chaperone J-domain"/>
    <property type="match status" value="1"/>
</dbReference>
<dbReference type="SUPFAM" id="SSF56672">
    <property type="entry name" value="DNA/RNA polymerases"/>
    <property type="match status" value="1"/>
</dbReference>
<dbReference type="InterPro" id="IPR043502">
    <property type="entry name" value="DNA/RNA_pol_sf"/>
</dbReference>
<dbReference type="InterPro" id="IPR043128">
    <property type="entry name" value="Rev_trsase/Diguanyl_cyclase"/>
</dbReference>
<feature type="coiled-coil region" evidence="1">
    <location>
        <begin position="404"/>
        <end position="441"/>
    </location>
</feature>
<dbReference type="PRINTS" id="PR00625">
    <property type="entry name" value="JDOMAIN"/>
</dbReference>
<dbReference type="PANTHER" id="PTHR44743:SF10">
    <property type="entry name" value="J DOMAIN-CONTAINING PROTEIN"/>
    <property type="match status" value="1"/>
</dbReference>
<feature type="transmembrane region" description="Helical" evidence="3">
    <location>
        <begin position="451"/>
        <end position="469"/>
    </location>
</feature>
<dbReference type="PROSITE" id="PS50076">
    <property type="entry name" value="DNAJ_2"/>
    <property type="match status" value="1"/>
</dbReference>
<dbReference type="Gene3D" id="3.10.10.10">
    <property type="entry name" value="HIV Type 1 Reverse Transcriptase, subunit A, domain 1"/>
    <property type="match status" value="1"/>
</dbReference>
<keyword evidence="1" id="KW-0175">Coiled coil</keyword>
<dbReference type="CDD" id="cd06257">
    <property type="entry name" value="DnaJ"/>
    <property type="match status" value="1"/>
</dbReference>
<dbReference type="EMBL" id="HBFA01014532">
    <property type="protein sequence ID" value="CAD8663583.1"/>
    <property type="molecule type" value="Transcribed_RNA"/>
</dbReference>
<evidence type="ECO:0000259" key="4">
    <source>
        <dbReference type="PROSITE" id="PS50076"/>
    </source>
</evidence>
<evidence type="ECO:0000313" key="5">
    <source>
        <dbReference type="EMBL" id="CAD8663583.1"/>
    </source>
</evidence>
<gene>
    <name evidence="5" type="ORF">POBO1169_LOCUS7553</name>
</gene>
<feature type="domain" description="J" evidence="4">
    <location>
        <begin position="5"/>
        <end position="81"/>
    </location>
</feature>
<keyword evidence="3" id="KW-0472">Membrane</keyword>
<dbReference type="SMART" id="SM00271">
    <property type="entry name" value="DnaJ"/>
    <property type="match status" value="1"/>
</dbReference>
<reference evidence="5" key="1">
    <citation type="submission" date="2021-01" db="EMBL/GenBank/DDBJ databases">
        <authorList>
            <person name="Corre E."/>
            <person name="Pelletier E."/>
            <person name="Niang G."/>
            <person name="Scheremetjew M."/>
            <person name="Finn R."/>
            <person name="Kale V."/>
            <person name="Holt S."/>
            <person name="Cochrane G."/>
            <person name="Meng A."/>
            <person name="Brown T."/>
            <person name="Cohen L."/>
        </authorList>
    </citation>
    <scope>NUCLEOTIDE SEQUENCE</scope>
    <source>
        <strain evidence="5">CCMP722</strain>
    </source>
</reference>
<dbReference type="Gene3D" id="1.10.287.110">
    <property type="entry name" value="DnaJ domain"/>
    <property type="match status" value="1"/>
</dbReference>
<dbReference type="PANTHER" id="PTHR44743">
    <property type="entry name" value="PUTATIVE, EXPRESSED-RELATED"/>
    <property type="match status" value="1"/>
</dbReference>
<feature type="compositionally biased region" description="Low complexity" evidence="2">
    <location>
        <begin position="311"/>
        <end position="320"/>
    </location>
</feature>
<keyword evidence="3" id="KW-1133">Transmembrane helix</keyword>
<keyword evidence="3" id="KW-0812">Transmembrane</keyword>
<organism evidence="5">
    <name type="scientific">Pyramimonas obovata</name>
    <dbReference type="NCBI Taxonomy" id="1411642"/>
    <lineage>
        <taxon>Eukaryota</taxon>
        <taxon>Viridiplantae</taxon>
        <taxon>Chlorophyta</taxon>
        <taxon>Pyramimonadophyceae</taxon>
        <taxon>Pyramimonadales</taxon>
        <taxon>Pyramimonadaceae</taxon>
        <taxon>Pyramimonas</taxon>
        <taxon>Pyramimonas incertae sedis</taxon>
    </lineage>
</organism>
<dbReference type="InterPro" id="IPR001623">
    <property type="entry name" value="DnaJ_domain"/>
</dbReference>
<evidence type="ECO:0000256" key="2">
    <source>
        <dbReference type="SAM" id="MobiDB-lite"/>
    </source>
</evidence>
<evidence type="ECO:0000256" key="1">
    <source>
        <dbReference type="SAM" id="Coils"/>
    </source>
</evidence>
<protein>
    <recommendedName>
        <fullName evidence="4">J domain-containing protein</fullName>
    </recommendedName>
</protein>
<dbReference type="Pfam" id="PF00226">
    <property type="entry name" value="DnaJ"/>
    <property type="match status" value="1"/>
</dbReference>
<dbReference type="AlphaFoldDB" id="A0A7S0N949"/>
<name>A0A7S0N949_9CHLO</name>
<feature type="compositionally biased region" description="Basic and acidic residues" evidence="2">
    <location>
        <begin position="323"/>
        <end position="339"/>
    </location>
</feature>
<feature type="region of interest" description="Disordered" evidence="2">
    <location>
        <begin position="283"/>
        <end position="375"/>
    </location>
</feature>
<feature type="compositionally biased region" description="Basic and acidic residues" evidence="2">
    <location>
        <begin position="363"/>
        <end position="375"/>
    </location>
</feature>
<accession>A0A7S0N949</accession>
<sequence length="497" mass="55956">MELEVSYDVLGVEPSVSERDLRDLFRKLALELHPAAHEGAARRKALRKFQEIHDAYATIVEHRKGDEEEDEDVTEQLDEEDAYVNVKVVDYLVAGVVSQARLPFGCPSHVKRIGDELLWEIDYSVLKGFPEGSAPYPMPTNDVFDQCKDGSVFSLIWIESDEYCWPVPTPKDAKAQTAFFTPTFLHFEWNLVCKMLPNADSLMQRRVDTALGRLNGDCCVALLDKVIVYSDDGKTHMQDVERVTKKLKKMEMTIDINRSGFGFDWPGLVKILRGESAHANLIKLASDPKPPKVDGEEEPSTSGKEKEGEGEASTSAAGASVSDDLKAAREALKSKEPSKSKGALKSKEGPTPNPNPKSNTKPKGGEAPEEDPKEKKAVKFDLRQRKGKGAAPSVADLPPDVLTKAQSEKSNEELRLEYAIYEQERQRIEEEERAAWKAKGKRDFWDIFESPLFAVFMVQLAFALAYWYFTEYIQRPVEATFEPVKPLRWKTVPFPQQ</sequence>
<dbReference type="InterPro" id="IPR036869">
    <property type="entry name" value="J_dom_sf"/>
</dbReference>